<dbReference type="Proteomes" id="UP000241696">
    <property type="component" value="Segment"/>
</dbReference>
<dbReference type="EMBL" id="FJ882854">
    <property type="protein sequence ID" value="ACQ57264.1"/>
    <property type="molecule type" value="Genomic_DNA"/>
</dbReference>
<protein>
    <submittedName>
        <fullName evidence="1">VP15</fullName>
    </submittedName>
</protein>
<organism evidence="1 2">
    <name type="scientific">Bombyx mandarina nucleopolyhedrovirus</name>
    <dbReference type="NCBI Taxonomy" id="640862"/>
    <lineage>
        <taxon>Viruses</taxon>
        <taxon>Viruses incertae sedis</taxon>
        <taxon>Naldaviricetes</taxon>
        <taxon>Lefavirales</taxon>
        <taxon>Baculoviridae</taxon>
        <taxon>Alphabaculovirus</taxon>
        <taxon>Alphabaculovirus bomori</taxon>
    </lineage>
</organism>
<dbReference type="InterPro" id="IPR058022">
    <property type="entry name" value="P15"/>
</dbReference>
<evidence type="ECO:0000313" key="2">
    <source>
        <dbReference type="Proteomes" id="UP000241696"/>
    </source>
</evidence>
<sequence>MNTRGCVNNNKMIFMNALGLQPQSKVKIIAHKTLEKFKRDAYTRFKGVKAIKNELKTYNLTLQQYNEALNQCALNDSRWRDTNNWHHDIKEGVKINKRHIYRVNFNSKTKEIKEYYYIKVECYVNN</sequence>
<dbReference type="Pfam" id="PF25651">
    <property type="entry name" value="Baculo_P15"/>
    <property type="match status" value="1"/>
</dbReference>
<evidence type="ECO:0000313" key="1">
    <source>
        <dbReference type="EMBL" id="ACQ57264.1"/>
    </source>
</evidence>
<reference evidence="1 2" key="1">
    <citation type="journal article" date="2010" name="J. Microbiol.">
        <title>Comparative analysis of the genomes of Bombyx mandarina and Bombyx mori nucleopolyhedroviruses.</title>
        <authorList>
            <person name="Xu Y.P."/>
            <person name="Ye Z.P."/>
            <person name="Niu C.Y."/>
            <person name="Bao Y.Y."/>
            <person name="Wang W.B."/>
            <person name="Shen W.D."/>
            <person name="Zhang C.X."/>
        </authorList>
    </citation>
    <scope>NUCLEOTIDE SEQUENCE [LARGE SCALE GENOMIC DNA]</scope>
    <source>
        <strain evidence="1">S1</strain>
    </source>
</reference>
<name>C3VNY0_NPVBM</name>
<accession>C3VNY0</accession>
<proteinExistence type="predicted"/>